<dbReference type="CDD" id="cd01167">
    <property type="entry name" value="bac_FRK"/>
    <property type="match status" value="1"/>
</dbReference>
<dbReference type="GO" id="GO:0006000">
    <property type="term" value="P:fructose metabolic process"/>
    <property type="evidence" value="ECO:0007669"/>
    <property type="project" value="UniProtKB-ARBA"/>
</dbReference>
<keyword evidence="7" id="KW-1185">Reference proteome</keyword>
<sequence>MKRIFCIGELLIDFVCKDVGVSLASGNNFEKKAGGAPANVAAAIAKLDGQAYFLGKVGDDPFGIFLEDTLNKVGVDTSMLIKGGNTTLAFVSIDSNGERDFKFFRGADGEYSFNDIDLSKMNKGDIIHFGSATGFLPGELKKTYFELLNYAVENEMIVSFDPNYRDALIKDINAFKKYSIKFIEKSDFVKLSDEEAMLITGRKNLDEAAEEVLRLGARVLAITLGSKGTLIATKNEKDIIPSIKINQVDSTGAGDAFVGAILYQMAKDEISKNDEWNFNSISQYVAIANRVGAFTCTSYGAIASMPTKYDIRRIDDIPEISTIL</sequence>
<evidence type="ECO:0000313" key="7">
    <source>
        <dbReference type="Proteomes" id="UP000239614"/>
    </source>
</evidence>
<comment type="caution">
    <text evidence="6">The sequence shown here is derived from an EMBL/GenBank/DDBJ whole genome shotgun (WGS) entry which is preliminary data.</text>
</comment>
<protein>
    <submittedName>
        <fullName evidence="6">2-dehydro-3-deoxygluconokinase</fullName>
        <ecNumber evidence="6">2.7.1.45</ecNumber>
    </submittedName>
</protein>
<comment type="similarity">
    <text evidence="1 4">Belongs to the carbohydrate kinase PfkB family.</text>
</comment>
<dbReference type="InterPro" id="IPR029056">
    <property type="entry name" value="Ribokinase-like"/>
</dbReference>
<organism evidence="6 7">
    <name type="scientific">Clostridium thermopalmarium DSM 5974</name>
    <dbReference type="NCBI Taxonomy" id="1121340"/>
    <lineage>
        <taxon>Bacteria</taxon>
        <taxon>Bacillati</taxon>
        <taxon>Bacillota</taxon>
        <taxon>Clostridia</taxon>
        <taxon>Eubacteriales</taxon>
        <taxon>Clostridiaceae</taxon>
        <taxon>Clostridium</taxon>
    </lineage>
</organism>
<dbReference type="Gene3D" id="3.40.1190.20">
    <property type="match status" value="1"/>
</dbReference>
<name>A0A2T0AZR9_9CLOT</name>
<dbReference type="Proteomes" id="UP000239614">
    <property type="component" value="Unassembled WGS sequence"/>
</dbReference>
<evidence type="ECO:0000256" key="3">
    <source>
        <dbReference type="ARBA" id="ARBA00022777"/>
    </source>
</evidence>
<evidence type="ECO:0000313" key="6">
    <source>
        <dbReference type="EMBL" id="PRR76568.1"/>
    </source>
</evidence>
<dbReference type="InterPro" id="IPR002139">
    <property type="entry name" value="Ribo/fructo_kinase"/>
</dbReference>
<proteinExistence type="inferred from homology"/>
<dbReference type="PRINTS" id="PR00990">
    <property type="entry name" value="RIBOKINASE"/>
</dbReference>
<dbReference type="InterPro" id="IPR002173">
    <property type="entry name" value="Carboh/pur_kinase_PfkB_CS"/>
</dbReference>
<evidence type="ECO:0000256" key="4">
    <source>
        <dbReference type="RuleBase" id="RU003704"/>
    </source>
</evidence>
<accession>A0A2T0AZR9</accession>
<dbReference type="Pfam" id="PF00294">
    <property type="entry name" value="PfkB"/>
    <property type="match status" value="1"/>
</dbReference>
<dbReference type="PANTHER" id="PTHR43085">
    <property type="entry name" value="HEXOKINASE FAMILY MEMBER"/>
    <property type="match status" value="1"/>
</dbReference>
<dbReference type="AlphaFoldDB" id="A0A2T0AZR9"/>
<dbReference type="InterPro" id="IPR011611">
    <property type="entry name" value="PfkB_dom"/>
</dbReference>
<dbReference type="SUPFAM" id="SSF53613">
    <property type="entry name" value="Ribokinase-like"/>
    <property type="match status" value="1"/>
</dbReference>
<dbReference type="PROSITE" id="PS00584">
    <property type="entry name" value="PFKB_KINASES_2"/>
    <property type="match status" value="1"/>
</dbReference>
<dbReference type="GO" id="GO:0008673">
    <property type="term" value="F:2-dehydro-3-deoxygluconokinase activity"/>
    <property type="evidence" value="ECO:0007669"/>
    <property type="project" value="UniProtKB-EC"/>
</dbReference>
<evidence type="ECO:0000256" key="2">
    <source>
        <dbReference type="ARBA" id="ARBA00022679"/>
    </source>
</evidence>
<dbReference type="EC" id="2.7.1.45" evidence="6"/>
<evidence type="ECO:0000256" key="1">
    <source>
        <dbReference type="ARBA" id="ARBA00010688"/>
    </source>
</evidence>
<dbReference type="PANTHER" id="PTHR43085:SF54">
    <property type="entry name" value="PUTATIVE-RELATED"/>
    <property type="match status" value="1"/>
</dbReference>
<dbReference type="OrthoDB" id="9813569at2"/>
<keyword evidence="2 4" id="KW-0808">Transferase</keyword>
<gene>
    <name evidence="6" type="primary">kdgK_1</name>
    <name evidence="6" type="ORF">CPAL_02390</name>
</gene>
<feature type="domain" description="Carbohydrate kinase PfkB" evidence="5">
    <location>
        <begin position="1"/>
        <end position="307"/>
    </location>
</feature>
<dbReference type="EMBL" id="PVXN01000005">
    <property type="protein sequence ID" value="PRR76568.1"/>
    <property type="molecule type" value="Genomic_DNA"/>
</dbReference>
<evidence type="ECO:0000259" key="5">
    <source>
        <dbReference type="Pfam" id="PF00294"/>
    </source>
</evidence>
<reference evidence="6 7" key="1">
    <citation type="submission" date="2018-03" db="EMBL/GenBank/DDBJ databases">
        <title>Genome sequence of Clostridium thermopalmarium DSM 5974.</title>
        <authorList>
            <person name="Poehlein A."/>
            <person name="Daniel R."/>
        </authorList>
    </citation>
    <scope>NUCLEOTIDE SEQUENCE [LARGE SCALE GENOMIC DNA]</scope>
    <source>
        <strain evidence="6 7">DSM 5974</strain>
    </source>
</reference>
<dbReference type="InterPro" id="IPR050306">
    <property type="entry name" value="PfkB_Carbo_kinase"/>
</dbReference>
<keyword evidence="3 4" id="KW-0418">Kinase</keyword>
<dbReference type="GO" id="GO:0008865">
    <property type="term" value="F:fructokinase activity"/>
    <property type="evidence" value="ECO:0007669"/>
    <property type="project" value="UniProtKB-ARBA"/>
</dbReference>